<keyword evidence="1" id="KW-0472">Membrane</keyword>
<evidence type="ECO:0000313" key="2">
    <source>
        <dbReference type="EMBL" id="EEI63258.1"/>
    </source>
</evidence>
<dbReference type="Proteomes" id="UP000006237">
    <property type="component" value="Unassembled WGS sequence"/>
</dbReference>
<keyword evidence="1" id="KW-0812">Transmembrane</keyword>
<evidence type="ECO:0000256" key="1">
    <source>
        <dbReference type="SAM" id="Phobius"/>
    </source>
</evidence>
<keyword evidence="1" id="KW-1133">Transmembrane helix</keyword>
<name>A0ABP2DUQ7_9CORY</name>
<comment type="caution">
    <text evidence="2">The sequence shown here is derived from an EMBL/GenBank/DDBJ whole genome shotgun (WGS) entry which is preliminary data.</text>
</comment>
<proteinExistence type="predicted"/>
<sequence length="79" mass="7383">MAGPPGAGVGAGRGVGVAIPGFGSSEWSTGGGGATAYGQLSVFGVVGGGGVVVVWAMAGALARRSAHVAADASKREGIE</sequence>
<evidence type="ECO:0000313" key="3">
    <source>
        <dbReference type="Proteomes" id="UP000006237"/>
    </source>
</evidence>
<keyword evidence="3" id="KW-1185">Reference proteome</keyword>
<accession>A0ABP2DUQ7</accession>
<dbReference type="EMBL" id="ACHF01000029">
    <property type="protein sequence ID" value="EEI63258.1"/>
    <property type="molecule type" value="Genomic_DNA"/>
</dbReference>
<reference evidence="2 3" key="1">
    <citation type="submission" date="2009-01" db="EMBL/GenBank/DDBJ databases">
        <authorList>
            <person name="Qin X."/>
            <person name="Bachman B."/>
            <person name="Battles P."/>
            <person name="Bell A."/>
            <person name="Bess C."/>
            <person name="Bickham C."/>
            <person name="Chaboub L."/>
            <person name="Chen D."/>
            <person name="Coyle M."/>
            <person name="Deiros D.R."/>
            <person name="Dinh H."/>
            <person name="Forbes L."/>
            <person name="Fowler G."/>
            <person name="Francisco L."/>
            <person name="Fu Q."/>
            <person name="Gubbala S."/>
            <person name="Hale W."/>
            <person name="Han Y."/>
            <person name="Hemphill L."/>
            <person name="Highlander S.K."/>
            <person name="Hirani K."/>
            <person name="Hogues M."/>
            <person name="Jackson L."/>
            <person name="Jakkamsetti A."/>
            <person name="Javaid M."/>
            <person name="Jiang H."/>
            <person name="Korchina V."/>
            <person name="Kovar C."/>
            <person name="Lara F."/>
            <person name="Lee S."/>
            <person name="Mata R."/>
            <person name="Mathew T."/>
            <person name="Moen C."/>
            <person name="Morales K."/>
            <person name="Munidasa M."/>
            <person name="Nazareth L."/>
            <person name="Ngo R."/>
            <person name="Nguyen L."/>
            <person name="Okwuonu G."/>
            <person name="Ongeri F."/>
            <person name="Patil S."/>
            <person name="Petrosino J."/>
            <person name="Pham C."/>
            <person name="Pham P."/>
            <person name="Pu L.-L."/>
            <person name="Puazo M."/>
            <person name="Raj R."/>
            <person name="Reid J."/>
            <person name="Rouhana J."/>
            <person name="Saada N."/>
            <person name="Shang Y."/>
            <person name="Simmons D."/>
            <person name="Thornton R."/>
            <person name="Warren J."/>
            <person name="Weissenberger G."/>
            <person name="Zhang J."/>
            <person name="Zhang L."/>
            <person name="Zhou C."/>
            <person name="Zhu D."/>
            <person name="Muzny D."/>
            <person name="Worley K."/>
            <person name="Gibbs R."/>
        </authorList>
    </citation>
    <scope>NUCLEOTIDE SEQUENCE [LARGE SCALE GENOMIC DNA]</scope>
    <source>
        <strain evidence="2 3">ATCC 51866</strain>
    </source>
</reference>
<feature type="transmembrane region" description="Helical" evidence="1">
    <location>
        <begin position="36"/>
        <end position="58"/>
    </location>
</feature>
<protein>
    <submittedName>
        <fullName evidence="2">Uncharacterized protein</fullName>
    </submittedName>
</protein>
<organism evidence="2 3">
    <name type="scientific">Corynebacterium glucuronolyticum ATCC 51866</name>
    <dbReference type="NCBI Taxonomy" id="548478"/>
    <lineage>
        <taxon>Bacteria</taxon>
        <taxon>Bacillati</taxon>
        <taxon>Actinomycetota</taxon>
        <taxon>Actinomycetes</taxon>
        <taxon>Mycobacteriales</taxon>
        <taxon>Corynebacteriaceae</taxon>
        <taxon>Corynebacterium</taxon>
    </lineage>
</organism>
<gene>
    <name evidence="2" type="ORF">HMPREF0293_1162</name>
</gene>